<dbReference type="EMBL" id="JAHQIW010002560">
    <property type="protein sequence ID" value="KAJ1355726.1"/>
    <property type="molecule type" value="Genomic_DNA"/>
</dbReference>
<keyword evidence="2" id="KW-1185">Reference proteome</keyword>
<reference evidence="1" key="1">
    <citation type="submission" date="2021-06" db="EMBL/GenBank/DDBJ databases">
        <title>Parelaphostrongylus tenuis whole genome reference sequence.</title>
        <authorList>
            <person name="Garwood T.J."/>
            <person name="Larsen P.A."/>
            <person name="Fountain-Jones N.M."/>
            <person name="Garbe J.R."/>
            <person name="Macchietto M.G."/>
            <person name="Kania S.A."/>
            <person name="Gerhold R.W."/>
            <person name="Richards J.E."/>
            <person name="Wolf T.M."/>
        </authorList>
    </citation>
    <scope>NUCLEOTIDE SEQUENCE</scope>
    <source>
        <strain evidence="1">MNPRO001-30</strain>
        <tissue evidence="1">Meninges</tissue>
    </source>
</reference>
<dbReference type="AlphaFoldDB" id="A0AAD5MX60"/>
<proteinExistence type="predicted"/>
<evidence type="ECO:0000313" key="1">
    <source>
        <dbReference type="EMBL" id="KAJ1355726.1"/>
    </source>
</evidence>
<sequence length="148" mass="17032">MPVDQLHYENAMDHIVGNCEKNKCRRLLGKSYNISPRKTLLKKQKFYSSYNFVRQFKLASNNLLRTAPFSAGVRFERLRREAAGARSNARANRYFSLVKHTWRAVYKPILAPLSVKGYTRLVYKMETELLVCLTDGSLGSTHQENNAS</sequence>
<evidence type="ECO:0000313" key="2">
    <source>
        <dbReference type="Proteomes" id="UP001196413"/>
    </source>
</evidence>
<name>A0AAD5MX60_PARTN</name>
<accession>A0AAD5MX60</accession>
<dbReference type="Proteomes" id="UP001196413">
    <property type="component" value="Unassembled WGS sequence"/>
</dbReference>
<comment type="caution">
    <text evidence="1">The sequence shown here is derived from an EMBL/GenBank/DDBJ whole genome shotgun (WGS) entry which is preliminary data.</text>
</comment>
<protein>
    <submittedName>
        <fullName evidence="1">Uncharacterized protein</fullName>
    </submittedName>
</protein>
<organism evidence="1 2">
    <name type="scientific">Parelaphostrongylus tenuis</name>
    <name type="common">Meningeal worm</name>
    <dbReference type="NCBI Taxonomy" id="148309"/>
    <lineage>
        <taxon>Eukaryota</taxon>
        <taxon>Metazoa</taxon>
        <taxon>Ecdysozoa</taxon>
        <taxon>Nematoda</taxon>
        <taxon>Chromadorea</taxon>
        <taxon>Rhabditida</taxon>
        <taxon>Rhabditina</taxon>
        <taxon>Rhabditomorpha</taxon>
        <taxon>Strongyloidea</taxon>
        <taxon>Metastrongylidae</taxon>
        <taxon>Parelaphostrongylus</taxon>
    </lineage>
</organism>
<gene>
    <name evidence="1" type="ORF">KIN20_013235</name>
</gene>